<dbReference type="PROSITE" id="PS51041">
    <property type="entry name" value="EMI"/>
    <property type="match status" value="1"/>
</dbReference>
<feature type="domain" description="FAS1" evidence="4">
    <location>
        <begin position="225"/>
        <end position="355"/>
    </location>
</feature>
<evidence type="ECO:0000259" key="4">
    <source>
        <dbReference type="PROSITE" id="PS50213"/>
    </source>
</evidence>
<dbReference type="PANTHER" id="PTHR10900">
    <property type="entry name" value="PERIOSTIN-RELATED"/>
    <property type="match status" value="1"/>
</dbReference>
<dbReference type="EMBL" id="KK115591">
    <property type="protein sequence ID" value="KFM65490.1"/>
    <property type="molecule type" value="Genomic_DNA"/>
</dbReference>
<feature type="signal peptide" evidence="3">
    <location>
        <begin position="1"/>
        <end position="21"/>
    </location>
</feature>
<dbReference type="Pfam" id="PF02469">
    <property type="entry name" value="Fasciclin"/>
    <property type="match status" value="4"/>
</dbReference>
<dbReference type="InterPro" id="IPR011489">
    <property type="entry name" value="EMI_domain"/>
</dbReference>
<evidence type="ECO:0000313" key="6">
    <source>
        <dbReference type="EMBL" id="KFM65490.1"/>
    </source>
</evidence>
<feature type="non-terminal residue" evidence="6">
    <location>
        <position position="633"/>
    </location>
</feature>
<gene>
    <name evidence="6" type="ORF">X975_12062</name>
</gene>
<dbReference type="SUPFAM" id="SSF82153">
    <property type="entry name" value="FAS1 domain"/>
    <property type="match status" value="4"/>
</dbReference>
<keyword evidence="2" id="KW-1015">Disulfide bond</keyword>
<organism evidence="6 7">
    <name type="scientific">Stegodyphus mimosarum</name>
    <name type="common">African social velvet spider</name>
    <dbReference type="NCBI Taxonomy" id="407821"/>
    <lineage>
        <taxon>Eukaryota</taxon>
        <taxon>Metazoa</taxon>
        <taxon>Ecdysozoa</taxon>
        <taxon>Arthropoda</taxon>
        <taxon>Chelicerata</taxon>
        <taxon>Arachnida</taxon>
        <taxon>Araneae</taxon>
        <taxon>Araneomorphae</taxon>
        <taxon>Entelegynae</taxon>
        <taxon>Eresoidea</taxon>
        <taxon>Eresidae</taxon>
        <taxon>Stegodyphus</taxon>
    </lineage>
</organism>
<protein>
    <submittedName>
        <fullName evidence="6">Periostin</fullName>
    </submittedName>
</protein>
<evidence type="ECO:0000256" key="2">
    <source>
        <dbReference type="ARBA" id="ARBA00023157"/>
    </source>
</evidence>
<evidence type="ECO:0000256" key="3">
    <source>
        <dbReference type="SAM" id="SignalP"/>
    </source>
</evidence>
<dbReference type="OrthoDB" id="6415220at2759"/>
<feature type="domain" description="FAS1" evidence="4">
    <location>
        <begin position="88"/>
        <end position="220"/>
    </location>
</feature>
<feature type="domain" description="FAS1" evidence="4">
    <location>
        <begin position="359"/>
        <end position="491"/>
    </location>
</feature>
<keyword evidence="7" id="KW-1185">Reference proteome</keyword>
<accession>A0A087TK51</accession>
<proteinExistence type="predicted"/>
<evidence type="ECO:0000313" key="7">
    <source>
        <dbReference type="Proteomes" id="UP000054359"/>
    </source>
</evidence>
<name>A0A087TK51_STEMI</name>
<dbReference type="PANTHER" id="PTHR10900:SF114">
    <property type="entry name" value="FAS1 DOMAIN-CONTAINING PROTEIN"/>
    <property type="match status" value="1"/>
</dbReference>
<feature type="chain" id="PRO_5001829723" evidence="3">
    <location>
        <begin position="22"/>
        <end position="633"/>
    </location>
</feature>
<dbReference type="Proteomes" id="UP000054359">
    <property type="component" value="Unassembled WGS sequence"/>
</dbReference>
<dbReference type="OMA" id="PRYSIMA"/>
<dbReference type="SMART" id="SM00554">
    <property type="entry name" value="FAS1"/>
    <property type="match status" value="4"/>
</dbReference>
<dbReference type="STRING" id="407821.A0A087TK51"/>
<dbReference type="InterPro" id="IPR036378">
    <property type="entry name" value="FAS1_dom_sf"/>
</dbReference>
<dbReference type="AlphaFoldDB" id="A0A087TK51"/>
<feature type="domain" description="FAS1" evidence="4">
    <location>
        <begin position="494"/>
        <end position="631"/>
    </location>
</feature>
<reference evidence="6 7" key="1">
    <citation type="submission" date="2013-11" db="EMBL/GenBank/DDBJ databases">
        <title>Genome sequencing of Stegodyphus mimosarum.</title>
        <authorList>
            <person name="Bechsgaard J."/>
        </authorList>
    </citation>
    <scope>NUCLEOTIDE SEQUENCE [LARGE SCALE GENOMIC DNA]</scope>
</reference>
<dbReference type="PROSITE" id="PS50213">
    <property type="entry name" value="FAS1"/>
    <property type="match status" value="4"/>
</dbReference>
<keyword evidence="1 3" id="KW-0732">Signal</keyword>
<sequence>MLLLRNFSLLLMSLLLENVTSEDAWWLKVAQRQGPMVCAEELVEGNTRHFSTPWTGGNLCGTETIIRYSCCHGYSRVPGERGCPLVKPLKNIAETAKDIGAAKFIEYAEQSGLLPMLTDRGAYTVFVARDKAFRSLNKEQEKALNSSKKSRSRPPVLLYTIVEGRLPVEELPDSIITLYREGSVAVTRFPSGLTTVNCIPLISTNLEATNGLLHVTETLLLPPGRSSVTDLLARTQSLSTTAAIMAKAQLSNELRDRKPITVFAPVDEAWESVPQTFMEALMEDPSSLKVLLQYHIVEAQWCSAVTASESELKTLEGSFLRMSCNSSGQYVNNARIIHGDDKAGNGFVHHIDSVLIPDKVQTLVEYLSSRSMSYFLKLAEFGGVLPLLQRPDMFTIFVPTDDAFQALPNDTLSDIFNQSSLARSFASFHIIPGRQLTSNLIDGQRLSTIQGSDFPLRFKLHKKRITVETALVTEADLEARNGVLQIIDNVLIPPTRTILDNLQQKNFSIFLSLLNQTDPNLLQLLDNSTATFTVLAPNDIALNDTPPGTLLRLLSDPPLLYQTMARHILPTFVVSSTLEPHLTYSYETVSEEMITVTKENGGFLTVARLAEVITPDLAAKNGVIHEISRLIQF</sequence>
<dbReference type="Gene3D" id="2.30.180.10">
    <property type="entry name" value="FAS1 domain"/>
    <property type="match status" value="4"/>
</dbReference>
<dbReference type="InterPro" id="IPR050904">
    <property type="entry name" value="Adhesion/Biosynth-related"/>
</dbReference>
<feature type="domain" description="EMI" evidence="5">
    <location>
        <begin position="1"/>
        <end position="85"/>
    </location>
</feature>
<evidence type="ECO:0000256" key="1">
    <source>
        <dbReference type="ARBA" id="ARBA00022729"/>
    </source>
</evidence>
<dbReference type="FunFam" id="2.30.180.10:FF:000032">
    <property type="entry name" value="Fasciclin domain-containing protein, putative"/>
    <property type="match status" value="2"/>
</dbReference>
<dbReference type="InterPro" id="IPR000782">
    <property type="entry name" value="FAS1_domain"/>
</dbReference>
<evidence type="ECO:0000259" key="5">
    <source>
        <dbReference type="PROSITE" id="PS51041"/>
    </source>
</evidence>